<evidence type="ECO:0000313" key="5">
    <source>
        <dbReference type="EMBL" id="KAG7371301.1"/>
    </source>
</evidence>
<feature type="repeat" description="Solcar" evidence="2">
    <location>
        <begin position="35"/>
        <end position="123"/>
    </location>
</feature>
<proteinExistence type="inferred from homology"/>
<dbReference type="GO" id="GO:0016020">
    <property type="term" value="C:membrane"/>
    <property type="evidence" value="ECO:0007669"/>
    <property type="project" value="UniProtKB-UniRule"/>
</dbReference>
<dbReference type="InterPro" id="IPR018108">
    <property type="entry name" value="MCP_transmembrane"/>
</dbReference>
<reference evidence="5" key="1">
    <citation type="journal article" date="2021" name="Sci. Rep.">
        <title>Diploid genomic architecture of Nitzschia inconspicua, an elite biomass production diatom.</title>
        <authorList>
            <person name="Oliver A."/>
            <person name="Podell S."/>
            <person name="Pinowska A."/>
            <person name="Traller J.C."/>
            <person name="Smith S.R."/>
            <person name="McClure R."/>
            <person name="Beliaev A."/>
            <person name="Bohutskyi P."/>
            <person name="Hill E.A."/>
            <person name="Rabines A."/>
            <person name="Zheng H."/>
            <person name="Allen L.Z."/>
            <person name="Kuo A."/>
            <person name="Grigoriev I.V."/>
            <person name="Allen A.E."/>
            <person name="Hazlebeck D."/>
            <person name="Allen E.E."/>
        </authorList>
    </citation>
    <scope>NUCLEOTIDE SEQUENCE</scope>
    <source>
        <strain evidence="5">Hildebrandi</strain>
    </source>
</reference>
<name>A0A9K3M1Q9_9STRA</name>
<dbReference type="AlphaFoldDB" id="A0A9K3M1Q9"/>
<keyword evidence="6" id="KW-1185">Reference proteome</keyword>
<feature type="compositionally biased region" description="Low complexity" evidence="4">
    <location>
        <begin position="7"/>
        <end position="24"/>
    </location>
</feature>
<evidence type="ECO:0000256" key="1">
    <source>
        <dbReference type="ARBA" id="ARBA00022737"/>
    </source>
</evidence>
<dbReference type="EMBL" id="JAGRRH010000004">
    <property type="protein sequence ID" value="KAG7371301.1"/>
    <property type="molecule type" value="Genomic_DNA"/>
</dbReference>
<protein>
    <submittedName>
        <fullName evidence="5">Mitochondrial carrier protein</fullName>
    </submittedName>
</protein>
<evidence type="ECO:0000256" key="3">
    <source>
        <dbReference type="RuleBase" id="RU000488"/>
    </source>
</evidence>
<keyword evidence="2 3" id="KW-0812">Transmembrane</keyword>
<dbReference type="OrthoDB" id="18574at2759"/>
<keyword evidence="3" id="KW-0813">Transport</keyword>
<accession>A0A9K3M1Q9</accession>
<comment type="similarity">
    <text evidence="3">Belongs to the mitochondrial carrier (TC 2.A.29) family.</text>
</comment>
<feature type="repeat" description="Solcar" evidence="2">
    <location>
        <begin position="151"/>
        <end position="259"/>
    </location>
</feature>
<dbReference type="PROSITE" id="PS50920">
    <property type="entry name" value="SOLCAR"/>
    <property type="match status" value="3"/>
</dbReference>
<dbReference type="Proteomes" id="UP000693970">
    <property type="component" value="Unassembled WGS sequence"/>
</dbReference>
<comment type="caution">
    <text evidence="5">The sequence shown here is derived from an EMBL/GenBank/DDBJ whole genome shotgun (WGS) entry which is preliminary data.</text>
</comment>
<keyword evidence="2" id="KW-0472">Membrane</keyword>
<keyword evidence="1" id="KW-0677">Repeat</keyword>
<feature type="region of interest" description="Disordered" evidence="4">
    <location>
        <begin position="1"/>
        <end position="30"/>
    </location>
</feature>
<dbReference type="PANTHER" id="PTHR24089">
    <property type="entry name" value="SOLUTE CARRIER FAMILY 25"/>
    <property type="match status" value="1"/>
</dbReference>
<gene>
    <name evidence="5" type="ORF">IV203_019871</name>
</gene>
<feature type="repeat" description="Solcar" evidence="2">
    <location>
        <begin position="261"/>
        <end position="355"/>
    </location>
</feature>
<dbReference type="Pfam" id="PF00153">
    <property type="entry name" value="Mito_carr"/>
    <property type="match status" value="3"/>
</dbReference>
<reference evidence="5" key="2">
    <citation type="submission" date="2021-04" db="EMBL/GenBank/DDBJ databases">
        <authorList>
            <person name="Podell S."/>
        </authorList>
    </citation>
    <scope>NUCLEOTIDE SEQUENCE</scope>
    <source>
        <strain evidence="5">Hildebrandi</strain>
    </source>
</reference>
<evidence type="ECO:0000256" key="4">
    <source>
        <dbReference type="SAM" id="MobiDB-lite"/>
    </source>
</evidence>
<organism evidence="5 6">
    <name type="scientific">Nitzschia inconspicua</name>
    <dbReference type="NCBI Taxonomy" id="303405"/>
    <lineage>
        <taxon>Eukaryota</taxon>
        <taxon>Sar</taxon>
        <taxon>Stramenopiles</taxon>
        <taxon>Ochrophyta</taxon>
        <taxon>Bacillariophyta</taxon>
        <taxon>Bacillariophyceae</taxon>
        <taxon>Bacillariophycidae</taxon>
        <taxon>Bacillariales</taxon>
        <taxon>Bacillariaceae</taxon>
        <taxon>Nitzschia</taxon>
    </lineage>
</organism>
<evidence type="ECO:0000256" key="2">
    <source>
        <dbReference type="PROSITE-ProRule" id="PRU00282"/>
    </source>
</evidence>
<evidence type="ECO:0000313" key="6">
    <source>
        <dbReference type="Proteomes" id="UP000693970"/>
    </source>
</evidence>
<sequence length="380" mass="41700">MRDDNDQQPSQDNSSTSAPTPSTTENLVPPPIQLYPQWHNAVAGAVAGASARVATAPLDLIRIRAQLEREVTYPRPSLFQKLKTIYQQEGGFIALFRGNLAATYLWIGYSAVQFSVYGKIKDQLNEQRQRSEQESIVDTTNSLLNPQFWLTSTSIAFLAGAGAGICATVSTYPFDICRTVFAAQGVTVVHANSSATAASSFQPPKSLWECATRMYHQQPIGRNNRGGLAAFFVGVRPAVVQIIPYMGLNFAIYDSLTQGDRRIGLSGYAGSISGAVSKMIVYPCDTIKKRIQYQSVFGSSSAVGEHYYKGMWDCLITMIRTEGISSVYRGLVPSVLKTTIGSGLSFTFFRMTKNGLEELHDYRFSRSTRSAKDDNDLGIT</sequence>